<evidence type="ECO:0000256" key="1">
    <source>
        <dbReference type="SAM" id="Coils"/>
    </source>
</evidence>
<keyword evidence="5" id="KW-0269">Exonuclease</keyword>
<feature type="domain" description="DUF4145" evidence="3">
    <location>
        <begin position="24"/>
        <end position="109"/>
    </location>
</feature>
<keyword evidence="1" id="KW-0175">Coiled coil</keyword>
<sequence length="938" mass="105173">MAGNFELLEQRWPQLASFAQYAEGYAYTDPQSSLTKLRCFCEAIVGVLYRELSLPCEPRTNLIDKLKSDEFIEVVGVDVCQKLHALRMKGNRAVHHDEGTTDDALWLIKEAYFLGQWLYKAYSGESNESYPVFVQPKKPDASGLLSKSNEELESQLEVAKQELLSVEANEQSALDELSKLRGEVDALKLEKFKANANQAAQSIDFEQEVTNKNISIFDSFSEYSLTAGQAKLVDQLDQFLSNQEKSVFQLKGYAGTGKTFITKGLTEYFKSIGRTCVLSAPTGKAAKVISNKTGCSAHTIHKTIYSFKDLVEYRDESGEESETYKLYAQIAVNELSADTVFIIDESSMISDVYNDNEFFRCGTGKLLSDLLKFVNLDHNDHRKKVIFIGDDAQLPPVGMSFSPALSADYLKQKFGLDTVSYELTEVVRQKADSGVMKNSIQLRNALKAGVFNQLSLDTTFADVEEVEYADLLPKYLESCHGKINGESIVVAGSNRDVMQYNCRIREHFFPEQPEISNGDKVIAVSNNDRYGFYISNGEFGLVRQVLGPTEIRKVVLNPRSKDKRVEVELSFREVDIGFKDLTGTSRFFKAKIVENLLYSEQPQLSSDESKALYIDFCMRNSNLRRNSLEFKETLRADPYFNALRVKFGYAITCHKAQGSEWNHVFVKCKMHQNTLSAGYFRWFYTAITRTAKQLYLLEPPKIKLGGGLKPVTTVGCGFIEPAPRANVRETTVSSPLKGSNIDSSPVFELSDDSTFGIPQSEAFLMQLLGSVRQSLKGSGCAVVDIDHKQYHEAYTIQRGSEFARINIWYNAKGKVSQVKSIEVTPFSSEVADLLAPLKFGLVNDSSEVPEVLFSQEFQNQFHQRLMELVSSADITLNSAEEQQWALRYTFSKGNSVAVFDINFNGKQQFTKKSVLPNKCVGSELVGEIDMILTEGLSG</sequence>
<dbReference type="AlphaFoldDB" id="A0AAV3ESF3"/>
<dbReference type="PANTHER" id="PTHR47642:SF5">
    <property type="entry name" value="ATP-DEPENDENT DNA HELICASE"/>
    <property type="match status" value="1"/>
</dbReference>
<dbReference type="InterPro" id="IPR027785">
    <property type="entry name" value="UvrD-like_helicase_C"/>
</dbReference>
<dbReference type="InterPro" id="IPR025285">
    <property type="entry name" value="DUF4145"/>
</dbReference>
<evidence type="ECO:0000313" key="6">
    <source>
        <dbReference type="Proteomes" id="UP000004521"/>
    </source>
</evidence>
<reference evidence="5 6" key="1">
    <citation type="journal article" date="2012" name="J. Bacteriol.">
        <title>Draft Genome Sequence of Vibrio fischeri SR5, a Strain Isolated from the Light Organ of the Mediterranean Squid Sepiola robusta.</title>
        <authorList>
            <person name="Gyllborg M.C."/>
            <person name="Sahl J.W."/>
            <person name="Cronin D.C.III."/>
            <person name="Rasko D.A."/>
            <person name="Mandel M.J."/>
        </authorList>
    </citation>
    <scope>NUCLEOTIDE SEQUENCE [LARGE SCALE GENOMIC DNA]</scope>
    <source>
        <strain evidence="5 6">SR5</strain>
    </source>
</reference>
<dbReference type="Proteomes" id="UP000004521">
    <property type="component" value="Chromosome I"/>
</dbReference>
<dbReference type="Pfam" id="PF13538">
    <property type="entry name" value="UvrD_C_2"/>
    <property type="match status" value="1"/>
</dbReference>
<dbReference type="InterPro" id="IPR054572">
    <property type="entry name" value="TBP-TOTE"/>
</dbReference>
<proteinExistence type="predicted"/>
<evidence type="ECO:0000259" key="4">
    <source>
        <dbReference type="Pfam" id="PF22721"/>
    </source>
</evidence>
<feature type="coiled-coil region" evidence="1">
    <location>
        <begin position="142"/>
        <end position="197"/>
    </location>
</feature>
<dbReference type="Pfam" id="PF22721">
    <property type="entry name" value="TBP-TOTE"/>
    <property type="match status" value="2"/>
</dbReference>
<organism evidence="5 6">
    <name type="scientific">Aliivibrio fischeri SR5</name>
    <dbReference type="NCBI Taxonomy" id="1088719"/>
    <lineage>
        <taxon>Bacteria</taxon>
        <taxon>Pseudomonadati</taxon>
        <taxon>Pseudomonadota</taxon>
        <taxon>Gammaproteobacteria</taxon>
        <taxon>Vibrionales</taxon>
        <taxon>Vibrionaceae</taxon>
        <taxon>Aliivibrio</taxon>
    </lineage>
</organism>
<dbReference type="Pfam" id="PF13643">
    <property type="entry name" value="DUF4145"/>
    <property type="match status" value="1"/>
</dbReference>
<feature type="domain" description="TATA-binding-like protein" evidence="4">
    <location>
        <begin position="761"/>
        <end position="837"/>
    </location>
</feature>
<dbReference type="Gene3D" id="3.40.50.300">
    <property type="entry name" value="P-loop containing nucleotide triphosphate hydrolases"/>
    <property type="match status" value="2"/>
</dbReference>
<dbReference type="RefSeq" id="WP_005419534.1">
    <property type="nucleotide sequence ID" value="NZ_CM001400.1"/>
</dbReference>
<name>A0AAV3ESF3_ALIFS</name>
<keyword evidence="5" id="KW-0378">Hydrolase</keyword>
<dbReference type="InterPro" id="IPR051055">
    <property type="entry name" value="PIF1_helicase"/>
</dbReference>
<dbReference type="Pfam" id="PF13604">
    <property type="entry name" value="AAA_30"/>
    <property type="match status" value="1"/>
</dbReference>
<evidence type="ECO:0000259" key="3">
    <source>
        <dbReference type="Pfam" id="PF13643"/>
    </source>
</evidence>
<gene>
    <name evidence="5" type="ORF">VFSR5_1521</name>
</gene>
<feature type="domain" description="UvrD-like helicase C-terminal" evidence="2">
    <location>
        <begin position="648"/>
        <end position="697"/>
    </location>
</feature>
<accession>A0AAV3ESF3</accession>
<comment type="caution">
    <text evidence="5">The sequence shown here is derived from an EMBL/GenBank/DDBJ whole genome shotgun (WGS) entry which is preliminary data.</text>
</comment>
<dbReference type="CDD" id="cd17933">
    <property type="entry name" value="DEXSc_RecD-like"/>
    <property type="match status" value="1"/>
</dbReference>
<feature type="domain" description="TATA-binding-like protein" evidence="4">
    <location>
        <begin position="855"/>
        <end position="928"/>
    </location>
</feature>
<dbReference type="GO" id="GO:0004527">
    <property type="term" value="F:exonuclease activity"/>
    <property type="evidence" value="ECO:0007669"/>
    <property type="project" value="UniProtKB-KW"/>
</dbReference>
<evidence type="ECO:0000259" key="2">
    <source>
        <dbReference type="Pfam" id="PF13538"/>
    </source>
</evidence>
<dbReference type="PANTHER" id="PTHR47642">
    <property type="entry name" value="ATP-DEPENDENT DNA HELICASE"/>
    <property type="match status" value="1"/>
</dbReference>
<keyword evidence="5" id="KW-0540">Nuclease</keyword>
<dbReference type="EMBL" id="AHIH01000005">
    <property type="protein sequence ID" value="EHN69885.1"/>
    <property type="molecule type" value="Genomic_DNA"/>
</dbReference>
<dbReference type="InterPro" id="IPR027417">
    <property type="entry name" value="P-loop_NTPase"/>
</dbReference>
<protein>
    <submittedName>
        <fullName evidence="5">Exonuclease V subunit alpha</fullName>
    </submittedName>
</protein>
<dbReference type="CDD" id="cd18809">
    <property type="entry name" value="SF1_C_RecD"/>
    <property type="match status" value="1"/>
</dbReference>
<evidence type="ECO:0000313" key="5">
    <source>
        <dbReference type="EMBL" id="EHN69885.1"/>
    </source>
</evidence>
<dbReference type="SUPFAM" id="SSF52540">
    <property type="entry name" value="P-loop containing nucleoside triphosphate hydrolases"/>
    <property type="match status" value="2"/>
</dbReference>